<dbReference type="SUPFAM" id="SSF63411">
    <property type="entry name" value="LuxS/MPP-like metallohydrolase"/>
    <property type="match status" value="2"/>
</dbReference>
<organism evidence="2 3">
    <name type="scientific">Paucilactobacillus vaccinostercus DSM 20634</name>
    <dbReference type="NCBI Taxonomy" id="1423813"/>
    <lineage>
        <taxon>Bacteria</taxon>
        <taxon>Bacillati</taxon>
        <taxon>Bacillota</taxon>
        <taxon>Bacilli</taxon>
        <taxon>Lactobacillales</taxon>
        <taxon>Lactobacillaceae</taxon>
        <taxon>Paucilactobacillus</taxon>
    </lineage>
</organism>
<proteinExistence type="predicted"/>
<dbReference type="GO" id="GO:0046872">
    <property type="term" value="F:metal ion binding"/>
    <property type="evidence" value="ECO:0007669"/>
    <property type="project" value="InterPro"/>
</dbReference>
<accession>A0A0R2A952</accession>
<dbReference type="RefSeq" id="WP_057780949.1">
    <property type="nucleotide sequence ID" value="NZ_AYYY01000063.1"/>
</dbReference>
<dbReference type="PANTHER" id="PTHR11851:SF186">
    <property type="entry name" value="INACTIVE METALLOPROTEASE YMFF-RELATED"/>
    <property type="match status" value="1"/>
</dbReference>
<dbReference type="InterPro" id="IPR050361">
    <property type="entry name" value="MPP/UQCRC_Complex"/>
</dbReference>
<dbReference type="PANTHER" id="PTHR11851">
    <property type="entry name" value="METALLOPROTEASE"/>
    <property type="match status" value="1"/>
</dbReference>
<dbReference type="STRING" id="1423813.FC26_GL000694"/>
<dbReference type="Pfam" id="PF05193">
    <property type="entry name" value="Peptidase_M16_C"/>
    <property type="match status" value="1"/>
</dbReference>
<feature type="domain" description="Peptidase M16 C-terminal" evidence="1">
    <location>
        <begin position="179"/>
        <end position="353"/>
    </location>
</feature>
<dbReference type="EMBL" id="AYYY01000063">
    <property type="protein sequence ID" value="KRM60603.1"/>
    <property type="molecule type" value="Genomic_DNA"/>
</dbReference>
<dbReference type="AlphaFoldDB" id="A0A0R2A952"/>
<name>A0A0R2A952_9LACO</name>
<dbReference type="InterPro" id="IPR007863">
    <property type="entry name" value="Peptidase_M16_C"/>
</dbReference>
<reference evidence="2 3" key="1">
    <citation type="journal article" date="2015" name="Genome Announc.">
        <title>Expanding the biotechnology potential of lactobacilli through comparative genomics of 213 strains and associated genera.</title>
        <authorList>
            <person name="Sun Z."/>
            <person name="Harris H.M."/>
            <person name="McCann A."/>
            <person name="Guo C."/>
            <person name="Argimon S."/>
            <person name="Zhang W."/>
            <person name="Yang X."/>
            <person name="Jeffery I.B."/>
            <person name="Cooney J.C."/>
            <person name="Kagawa T.F."/>
            <person name="Liu W."/>
            <person name="Song Y."/>
            <person name="Salvetti E."/>
            <person name="Wrobel A."/>
            <person name="Rasinkangas P."/>
            <person name="Parkhill J."/>
            <person name="Rea M.C."/>
            <person name="O'Sullivan O."/>
            <person name="Ritari J."/>
            <person name="Douillard F.P."/>
            <person name="Paul Ross R."/>
            <person name="Yang R."/>
            <person name="Briner A.E."/>
            <person name="Felis G.E."/>
            <person name="de Vos W.M."/>
            <person name="Barrangou R."/>
            <person name="Klaenhammer T.R."/>
            <person name="Caufield P.W."/>
            <person name="Cui Y."/>
            <person name="Zhang H."/>
            <person name="O'Toole P.W."/>
        </authorList>
    </citation>
    <scope>NUCLEOTIDE SEQUENCE [LARGE SCALE GENOMIC DNA]</scope>
    <source>
        <strain evidence="2 3">DSM 20634</strain>
    </source>
</reference>
<evidence type="ECO:0000313" key="3">
    <source>
        <dbReference type="Proteomes" id="UP000051733"/>
    </source>
</evidence>
<evidence type="ECO:0000313" key="2">
    <source>
        <dbReference type="EMBL" id="KRM60603.1"/>
    </source>
</evidence>
<protein>
    <submittedName>
        <fullName evidence="2">Peptidase M16 inactive domain-containing protein</fullName>
    </submittedName>
</protein>
<dbReference type="NCBIfam" id="NF047422">
    <property type="entry name" value="YfmF_fam"/>
    <property type="match status" value="1"/>
</dbReference>
<keyword evidence="3" id="KW-1185">Reference proteome</keyword>
<comment type="caution">
    <text evidence="2">The sequence shown here is derived from an EMBL/GenBank/DDBJ whole genome shotgun (WGS) entry which is preliminary data.</text>
</comment>
<evidence type="ECO:0000259" key="1">
    <source>
        <dbReference type="Pfam" id="PF05193"/>
    </source>
</evidence>
<dbReference type="Gene3D" id="3.30.830.10">
    <property type="entry name" value="Metalloenzyme, LuxS/M16 peptidase-like"/>
    <property type="match status" value="2"/>
</dbReference>
<dbReference type="Proteomes" id="UP000051733">
    <property type="component" value="Unassembled WGS sequence"/>
</dbReference>
<dbReference type="InterPro" id="IPR011249">
    <property type="entry name" value="Metalloenz_LuxS/M16"/>
</dbReference>
<gene>
    <name evidence="2" type="ORF">FC26_GL000694</name>
</gene>
<dbReference type="PATRIC" id="fig|1423813.3.peg.705"/>
<sequence length="417" mass="47226">MYFQLTDGVELHIIKTSQFKSNQIVVNFGTPQTSANTTARSLLGDLLETSTHKYPTQTALARQLSQLYGADVGTGVGRIGTLHSVRLKARFINDRYSYDGLLDNVIDLIHEMLFNPLIDNESFDEPTFNLQRANLRSAIQSLDDDKQYYAETQLRKLYFDDDSIMQIPSFGRLADLDQLNAENLVPVYRQMITSDRINIVVLGDVDERHVVDRFKEFNFTPRPVADHDMMYHQDARPDVTQKDEIQAINQSKLNLAYQLPVYFNEPDYYAAVVMNGILGGTPLSKLFVNVREKESLAYYASSRYHSFSGMLSIQTGIQNTNYERARVLIGQQVEAVKAGEFTAELLREVKDSLINQFQASLDVAGNIAERQLISTLLDRPADDVVQKIEDVTATQVMHVASLLELQAIYYLNGDLTK</sequence>